<name>A0ABS9VK45_9SPHN</name>
<dbReference type="Proteomes" id="UP001203058">
    <property type="component" value="Unassembled WGS sequence"/>
</dbReference>
<keyword evidence="4" id="KW-1185">Reference proteome</keyword>
<evidence type="ECO:0000313" key="4">
    <source>
        <dbReference type="Proteomes" id="UP001203058"/>
    </source>
</evidence>
<evidence type="ECO:0000256" key="2">
    <source>
        <dbReference type="SAM" id="SignalP"/>
    </source>
</evidence>
<dbReference type="EMBL" id="JAKZHW010000001">
    <property type="protein sequence ID" value="MCH8615329.1"/>
    <property type="molecule type" value="Genomic_DNA"/>
</dbReference>
<reference evidence="3 4" key="1">
    <citation type="submission" date="2022-03" db="EMBL/GenBank/DDBJ databases">
        <authorList>
            <person name="Jo J.-H."/>
            <person name="Im W.-T."/>
        </authorList>
    </citation>
    <scope>NUCLEOTIDE SEQUENCE [LARGE SCALE GENOMIC DNA]</scope>
    <source>
        <strain evidence="3 4">SM33</strain>
    </source>
</reference>
<proteinExistence type="predicted"/>
<organism evidence="3 4">
    <name type="scientific">Sphingomonas telluris</name>
    <dbReference type="NCBI Taxonomy" id="2907998"/>
    <lineage>
        <taxon>Bacteria</taxon>
        <taxon>Pseudomonadati</taxon>
        <taxon>Pseudomonadota</taxon>
        <taxon>Alphaproteobacteria</taxon>
        <taxon>Sphingomonadales</taxon>
        <taxon>Sphingomonadaceae</taxon>
        <taxon>Sphingomonas</taxon>
    </lineage>
</organism>
<feature type="signal peptide" evidence="2">
    <location>
        <begin position="1"/>
        <end position="20"/>
    </location>
</feature>
<dbReference type="NCBIfam" id="NF038039">
    <property type="entry name" value="WGxxGxxG-CTERM"/>
    <property type="match status" value="1"/>
</dbReference>
<evidence type="ECO:0000256" key="1">
    <source>
        <dbReference type="SAM" id="MobiDB-lite"/>
    </source>
</evidence>
<sequence>MRNATVFILAAALIAAPAAAQNDTNASTDAANVTATNDVSAVDANAAMAANTVAVEPGPLPDESAAAPPPPPPPPPRERGFPWGAIGLVGLVGLLGRRRRD</sequence>
<dbReference type="RefSeq" id="WP_241446076.1">
    <property type="nucleotide sequence ID" value="NZ_JAKZHW010000001.1"/>
</dbReference>
<gene>
    <name evidence="3" type="ORF">LZ016_04330</name>
</gene>
<evidence type="ECO:0000313" key="3">
    <source>
        <dbReference type="EMBL" id="MCH8615329.1"/>
    </source>
</evidence>
<keyword evidence="2" id="KW-0732">Signal</keyword>
<protein>
    <submittedName>
        <fullName evidence="3">WGxxGxxG-CTERM domain-containing protein</fullName>
    </submittedName>
</protein>
<comment type="caution">
    <text evidence="3">The sequence shown here is derived from an EMBL/GenBank/DDBJ whole genome shotgun (WGS) entry which is preliminary data.</text>
</comment>
<feature type="region of interest" description="Disordered" evidence="1">
    <location>
        <begin position="56"/>
        <end position="82"/>
    </location>
</feature>
<accession>A0ABS9VK45</accession>
<feature type="chain" id="PRO_5047292740" evidence="2">
    <location>
        <begin position="21"/>
        <end position="101"/>
    </location>
</feature>